<keyword evidence="3" id="KW-1185">Reference proteome</keyword>
<sequence>MGQNSNGLDWFINVFNKMEGRCLEMCDVLEKEWLKYAKGQPNSVGSEDHFQHPHLGLGEDQSPEKEHWANQDASSAGALSKATEEHLVDQGRIQSSDKQNHPPIESNHFSANQEVCGALKIENKNVKANISRPSRKQSQKAKEIVKFSPSTIQNDEFSDWEII</sequence>
<feature type="region of interest" description="Disordered" evidence="1">
    <location>
        <begin position="41"/>
        <end position="108"/>
    </location>
</feature>
<evidence type="ECO:0000313" key="2">
    <source>
        <dbReference type="EMBL" id="KGN49299.1"/>
    </source>
</evidence>
<dbReference type="KEGG" id="csv:101215729"/>
<evidence type="ECO:0000313" key="3">
    <source>
        <dbReference type="Proteomes" id="UP000029981"/>
    </source>
</evidence>
<dbReference type="AlphaFoldDB" id="A0A0A0KKC6"/>
<protein>
    <submittedName>
        <fullName evidence="2">Uncharacterized protein</fullName>
    </submittedName>
</protein>
<dbReference type="OrthoDB" id="10335108at2759"/>
<proteinExistence type="predicted"/>
<reference evidence="2 3" key="4">
    <citation type="journal article" date="2011" name="BMC Genomics">
        <title>RNA-Seq improves annotation of protein-coding genes in the cucumber genome.</title>
        <authorList>
            <person name="Li Z."/>
            <person name="Zhang Z."/>
            <person name="Yan P."/>
            <person name="Huang S."/>
            <person name="Fei Z."/>
            <person name="Lin K."/>
        </authorList>
    </citation>
    <scope>NUCLEOTIDE SEQUENCE [LARGE SCALE GENOMIC DNA]</scope>
    <source>
        <strain evidence="3">cv. 9930</strain>
    </source>
</reference>
<evidence type="ECO:0000256" key="1">
    <source>
        <dbReference type="SAM" id="MobiDB-lite"/>
    </source>
</evidence>
<name>A0A0A0KKC6_CUCSA</name>
<organism evidence="2 3">
    <name type="scientific">Cucumis sativus</name>
    <name type="common">Cucumber</name>
    <dbReference type="NCBI Taxonomy" id="3659"/>
    <lineage>
        <taxon>Eukaryota</taxon>
        <taxon>Viridiplantae</taxon>
        <taxon>Streptophyta</taxon>
        <taxon>Embryophyta</taxon>
        <taxon>Tracheophyta</taxon>
        <taxon>Spermatophyta</taxon>
        <taxon>Magnoliopsida</taxon>
        <taxon>eudicotyledons</taxon>
        <taxon>Gunneridae</taxon>
        <taxon>Pentapetalae</taxon>
        <taxon>rosids</taxon>
        <taxon>fabids</taxon>
        <taxon>Cucurbitales</taxon>
        <taxon>Cucurbitaceae</taxon>
        <taxon>Benincaseae</taxon>
        <taxon>Cucumis</taxon>
    </lineage>
</organism>
<dbReference type="Gramene" id="KGN49299">
    <property type="protein sequence ID" value="KGN49299"/>
    <property type="gene ID" value="Csa_6G519520"/>
</dbReference>
<reference evidence="2 3" key="2">
    <citation type="journal article" date="2009" name="PLoS ONE">
        <title>An integrated genetic and cytogenetic map of the cucumber genome.</title>
        <authorList>
            <person name="Ren Y."/>
            <person name="Zhang Z."/>
            <person name="Liu J."/>
            <person name="Staub J.E."/>
            <person name="Han Y."/>
            <person name="Cheng Z."/>
            <person name="Li X."/>
            <person name="Lu J."/>
            <person name="Miao H."/>
            <person name="Kang H."/>
            <person name="Xie B."/>
            <person name="Gu X."/>
            <person name="Wang X."/>
            <person name="Du Y."/>
            <person name="Jin W."/>
            <person name="Huang S."/>
        </authorList>
    </citation>
    <scope>NUCLEOTIDE SEQUENCE [LARGE SCALE GENOMIC DNA]</scope>
    <source>
        <strain evidence="3">cv. 9930</strain>
    </source>
</reference>
<accession>A0A0A0KKC6</accession>
<dbReference type="Proteomes" id="UP000029981">
    <property type="component" value="Chromosome 6"/>
</dbReference>
<reference evidence="2 3" key="3">
    <citation type="journal article" date="2010" name="BMC Genomics">
        <title>Transcriptome sequencing and comparative analysis of cucumber flowers with different sex types.</title>
        <authorList>
            <person name="Guo S."/>
            <person name="Zheng Y."/>
            <person name="Joung J.G."/>
            <person name="Liu S."/>
            <person name="Zhang Z."/>
            <person name="Crasta O.R."/>
            <person name="Sobral B.W."/>
            <person name="Xu Y."/>
            <person name="Huang S."/>
            <person name="Fei Z."/>
        </authorList>
    </citation>
    <scope>NUCLEOTIDE SEQUENCE [LARGE SCALE GENOMIC DNA]</scope>
    <source>
        <strain evidence="3">cv. 9930</strain>
    </source>
</reference>
<reference evidence="2 3" key="1">
    <citation type="journal article" date="2009" name="Nat. Genet.">
        <title>The genome of the cucumber, Cucumis sativus L.</title>
        <authorList>
            <person name="Huang S."/>
            <person name="Li R."/>
            <person name="Zhang Z."/>
            <person name="Li L."/>
            <person name="Gu X."/>
            <person name="Fan W."/>
            <person name="Lucas W.J."/>
            <person name="Wang X."/>
            <person name="Xie B."/>
            <person name="Ni P."/>
            <person name="Ren Y."/>
            <person name="Zhu H."/>
            <person name="Li J."/>
            <person name="Lin K."/>
            <person name="Jin W."/>
            <person name="Fei Z."/>
            <person name="Li G."/>
            <person name="Staub J."/>
            <person name="Kilian A."/>
            <person name="van der Vossen E.A."/>
            <person name="Wu Y."/>
            <person name="Guo J."/>
            <person name="He J."/>
            <person name="Jia Z."/>
            <person name="Ren Y."/>
            <person name="Tian G."/>
            <person name="Lu Y."/>
            <person name="Ruan J."/>
            <person name="Qian W."/>
            <person name="Wang M."/>
            <person name="Huang Q."/>
            <person name="Li B."/>
            <person name="Xuan Z."/>
            <person name="Cao J."/>
            <person name="Asan"/>
            <person name="Wu Z."/>
            <person name="Zhang J."/>
            <person name="Cai Q."/>
            <person name="Bai Y."/>
            <person name="Zhao B."/>
            <person name="Han Y."/>
            <person name="Li Y."/>
            <person name="Li X."/>
            <person name="Wang S."/>
            <person name="Shi Q."/>
            <person name="Liu S."/>
            <person name="Cho W.K."/>
            <person name="Kim J.Y."/>
            <person name="Xu Y."/>
            <person name="Heller-Uszynska K."/>
            <person name="Miao H."/>
            <person name="Cheng Z."/>
            <person name="Zhang S."/>
            <person name="Wu J."/>
            <person name="Yang Y."/>
            <person name="Kang H."/>
            <person name="Li M."/>
            <person name="Liang H."/>
            <person name="Ren X."/>
            <person name="Shi Z."/>
            <person name="Wen M."/>
            <person name="Jian M."/>
            <person name="Yang H."/>
            <person name="Zhang G."/>
            <person name="Yang Z."/>
            <person name="Chen R."/>
            <person name="Liu S."/>
            <person name="Li J."/>
            <person name="Ma L."/>
            <person name="Liu H."/>
            <person name="Zhou Y."/>
            <person name="Zhao J."/>
            <person name="Fang X."/>
            <person name="Li G."/>
            <person name="Fang L."/>
            <person name="Li Y."/>
            <person name="Liu D."/>
            <person name="Zheng H."/>
            <person name="Zhang Y."/>
            <person name="Qin N."/>
            <person name="Li Z."/>
            <person name="Yang G."/>
            <person name="Yang S."/>
            <person name="Bolund L."/>
            <person name="Kristiansen K."/>
            <person name="Zheng H."/>
            <person name="Li S."/>
            <person name="Zhang X."/>
            <person name="Yang H."/>
            <person name="Wang J."/>
            <person name="Sun R."/>
            <person name="Zhang B."/>
            <person name="Jiang S."/>
            <person name="Wang J."/>
            <person name="Du Y."/>
            <person name="Li S."/>
        </authorList>
    </citation>
    <scope>NUCLEOTIDE SEQUENCE [LARGE SCALE GENOMIC DNA]</scope>
    <source>
        <strain evidence="3">cv. 9930</strain>
    </source>
</reference>
<gene>
    <name evidence="2" type="ORF">Csa_6G519520</name>
</gene>
<dbReference type="EMBL" id="CM002927">
    <property type="protein sequence ID" value="KGN49299.1"/>
    <property type="molecule type" value="Genomic_DNA"/>
</dbReference>